<feature type="region of interest" description="Disordered" evidence="1">
    <location>
        <begin position="1"/>
        <end position="37"/>
    </location>
</feature>
<reference evidence="2 3" key="1">
    <citation type="submission" date="2021-03" db="EMBL/GenBank/DDBJ databases">
        <title>Genomic Encyclopedia of Type Strains, Phase IV (KMG-IV): sequencing the most valuable type-strain genomes for metagenomic binning, comparative biology and taxonomic classification.</title>
        <authorList>
            <person name="Goeker M."/>
        </authorList>
    </citation>
    <scope>NUCLEOTIDE SEQUENCE [LARGE SCALE GENOMIC DNA]</scope>
    <source>
        <strain evidence="2 3">DSM 40526</strain>
    </source>
</reference>
<keyword evidence="3" id="KW-1185">Reference proteome</keyword>
<evidence type="ECO:0000256" key="1">
    <source>
        <dbReference type="SAM" id="MobiDB-lite"/>
    </source>
</evidence>
<proteinExistence type="predicted"/>
<evidence type="ECO:0000313" key="2">
    <source>
        <dbReference type="EMBL" id="MBP2040977.1"/>
    </source>
</evidence>
<protein>
    <submittedName>
        <fullName evidence="2">Uncharacterized protein</fullName>
    </submittedName>
</protein>
<evidence type="ECO:0000313" key="3">
    <source>
        <dbReference type="Proteomes" id="UP001519310"/>
    </source>
</evidence>
<organism evidence="2 3">
    <name type="scientific">Streptomyces avidinii</name>
    <dbReference type="NCBI Taxonomy" id="1895"/>
    <lineage>
        <taxon>Bacteria</taxon>
        <taxon>Bacillati</taxon>
        <taxon>Actinomycetota</taxon>
        <taxon>Actinomycetes</taxon>
        <taxon>Kitasatosporales</taxon>
        <taxon>Streptomycetaceae</taxon>
        <taxon>Streptomyces</taxon>
    </lineage>
</organism>
<dbReference type="Proteomes" id="UP001519310">
    <property type="component" value="Unassembled WGS sequence"/>
</dbReference>
<sequence>MPVEGGGQREVGRTHELGVALNDDGLGVPHGGSGSFS</sequence>
<gene>
    <name evidence="2" type="ORF">J2Z77_006834</name>
</gene>
<feature type="compositionally biased region" description="Gly residues" evidence="1">
    <location>
        <begin position="28"/>
        <end position="37"/>
    </location>
</feature>
<name>A0ABS4LFT3_STRAV</name>
<comment type="caution">
    <text evidence="2">The sequence shown here is derived from an EMBL/GenBank/DDBJ whole genome shotgun (WGS) entry which is preliminary data.</text>
</comment>
<accession>A0ABS4LFT3</accession>
<dbReference type="EMBL" id="JAGGLQ010000020">
    <property type="protein sequence ID" value="MBP2040977.1"/>
    <property type="molecule type" value="Genomic_DNA"/>
</dbReference>